<dbReference type="Proteomes" id="UP000002593">
    <property type="component" value="Chromosome"/>
</dbReference>
<protein>
    <submittedName>
        <fullName evidence="1">Uncharacterized protein</fullName>
    </submittedName>
</protein>
<dbReference type="STRING" id="415426.Hbut_0937"/>
<accession>A2BLC4</accession>
<reference evidence="1 2" key="1">
    <citation type="journal article" date="2007" name="Archaea">
        <title>The genome of Hyperthermus butylicus: a sulfur-reducing, peptide fermenting, neutrophilic Crenarchaeote growing up to 108 degrees C.</title>
        <authorList>
            <person name="Brugger K."/>
            <person name="Chen L."/>
            <person name="Stark M."/>
            <person name="Zibat A."/>
            <person name="Redder P."/>
            <person name="Ruepp A."/>
            <person name="Awayez M."/>
            <person name="She Q."/>
            <person name="Garrett R.A."/>
            <person name="Klenk H.P."/>
        </authorList>
    </citation>
    <scope>NUCLEOTIDE SEQUENCE [LARGE SCALE GENOMIC DNA]</scope>
    <source>
        <strain evidence="2">DSM 5456 / JCM 9403 / PLM1-5</strain>
    </source>
</reference>
<gene>
    <name evidence="1" type="ordered locus">Hbut_0937</name>
</gene>
<evidence type="ECO:0000313" key="1">
    <source>
        <dbReference type="EMBL" id="ABM80785.1"/>
    </source>
</evidence>
<dbReference type="KEGG" id="hbu:Hbut_0937"/>
<dbReference type="EMBL" id="CP000493">
    <property type="protein sequence ID" value="ABM80785.1"/>
    <property type="molecule type" value="Genomic_DNA"/>
</dbReference>
<dbReference type="AlphaFoldDB" id="A2BLC4"/>
<sequence length="195" mass="21693">MHTYIVVCGGKPYMVVGSLLDALAKASEECSGESTEIYKAKLIVELDPEDLREIRESLSRRAAAGPAPAKTEKAAGYAVVFDQMFKGFAEILARELHDMPLEFHEVLGRGIDRPIRIAPGVYQQPARDDYDVLSLLERLANQYRGVIFFTGDKKLAMQARLIPGVDVEYLPPGEVAGKEMALKLMASRIRELVRR</sequence>
<evidence type="ECO:0000313" key="2">
    <source>
        <dbReference type="Proteomes" id="UP000002593"/>
    </source>
</evidence>
<dbReference type="HOGENOM" id="CLU_1393559_0_0_2"/>
<keyword evidence="2" id="KW-1185">Reference proteome</keyword>
<name>A2BLC4_HYPBU</name>
<proteinExistence type="predicted"/>
<organism evidence="1 2">
    <name type="scientific">Hyperthermus butylicus (strain DSM 5456 / JCM 9403 / PLM1-5)</name>
    <dbReference type="NCBI Taxonomy" id="415426"/>
    <lineage>
        <taxon>Archaea</taxon>
        <taxon>Thermoproteota</taxon>
        <taxon>Thermoprotei</taxon>
        <taxon>Desulfurococcales</taxon>
        <taxon>Pyrodictiaceae</taxon>
        <taxon>Hyperthermus</taxon>
    </lineage>
</organism>
<dbReference type="EnsemblBacteria" id="ABM80785">
    <property type="protein sequence ID" value="ABM80785"/>
    <property type="gene ID" value="Hbut_0937"/>
</dbReference>
<dbReference type="eggNOG" id="arCOG07464">
    <property type="taxonomic scope" value="Archaea"/>
</dbReference>